<reference evidence="7 8" key="1">
    <citation type="submission" date="2018-06" db="EMBL/GenBank/DDBJ databases">
        <title>Phytoactinopolyspora halophila sp. nov., a novel halophilic actinomycete isolated from a saline soil in China.</title>
        <authorList>
            <person name="Tang S.-K."/>
        </authorList>
    </citation>
    <scope>NUCLEOTIDE SEQUENCE [LARGE SCALE GENOMIC DNA]</scope>
    <source>
        <strain evidence="7 8">YIM 96934</strain>
    </source>
</reference>
<dbReference type="PANTHER" id="PTHR43401">
    <property type="entry name" value="L-THREONINE 3-DEHYDROGENASE"/>
    <property type="match status" value="1"/>
</dbReference>
<dbReference type="Gene3D" id="3.90.180.10">
    <property type="entry name" value="Medium-chain alcohol dehydrogenases, catalytic domain"/>
    <property type="match status" value="2"/>
</dbReference>
<comment type="cofactor">
    <cofactor evidence="1">
        <name>Zn(2+)</name>
        <dbReference type="ChEBI" id="CHEBI:29105"/>
    </cofactor>
</comment>
<evidence type="ECO:0000259" key="5">
    <source>
        <dbReference type="Pfam" id="PF08240"/>
    </source>
</evidence>
<dbReference type="InterPro" id="IPR036291">
    <property type="entry name" value="NAD(P)-bd_dom_sf"/>
</dbReference>
<dbReference type="PANTHER" id="PTHR43401:SF2">
    <property type="entry name" value="L-THREONINE 3-DEHYDROGENASE"/>
    <property type="match status" value="1"/>
</dbReference>
<dbReference type="SUPFAM" id="SSF51735">
    <property type="entry name" value="NAD(P)-binding Rossmann-fold domains"/>
    <property type="match status" value="1"/>
</dbReference>
<dbReference type="GO" id="GO:0016491">
    <property type="term" value="F:oxidoreductase activity"/>
    <property type="evidence" value="ECO:0007669"/>
    <property type="project" value="UniProtKB-KW"/>
</dbReference>
<keyword evidence="4" id="KW-0560">Oxidoreductase</keyword>
<organism evidence="7 8">
    <name type="scientific">Phytoactinopolyspora halophila</name>
    <dbReference type="NCBI Taxonomy" id="1981511"/>
    <lineage>
        <taxon>Bacteria</taxon>
        <taxon>Bacillati</taxon>
        <taxon>Actinomycetota</taxon>
        <taxon>Actinomycetes</taxon>
        <taxon>Jiangellales</taxon>
        <taxon>Jiangellaceae</taxon>
        <taxon>Phytoactinopolyspora</taxon>
    </lineage>
</organism>
<comment type="caution">
    <text evidence="7">The sequence shown here is derived from an EMBL/GenBank/DDBJ whole genome shotgun (WGS) entry which is preliminary data.</text>
</comment>
<protein>
    <submittedName>
        <fullName evidence="7">Alcohol dehydrogenase</fullName>
    </submittedName>
</protein>
<dbReference type="RefSeq" id="WP_112258937.1">
    <property type="nucleotide sequence ID" value="NZ_QMIG01000015.1"/>
</dbReference>
<dbReference type="Gene3D" id="3.40.50.720">
    <property type="entry name" value="NAD(P)-binding Rossmann-like Domain"/>
    <property type="match status" value="1"/>
</dbReference>
<evidence type="ECO:0000256" key="3">
    <source>
        <dbReference type="ARBA" id="ARBA00022833"/>
    </source>
</evidence>
<evidence type="ECO:0000256" key="2">
    <source>
        <dbReference type="ARBA" id="ARBA00022723"/>
    </source>
</evidence>
<evidence type="ECO:0000313" key="8">
    <source>
        <dbReference type="Proteomes" id="UP000250462"/>
    </source>
</evidence>
<keyword evidence="3" id="KW-0862">Zinc</keyword>
<dbReference type="AlphaFoldDB" id="A0A329QKR7"/>
<evidence type="ECO:0000256" key="4">
    <source>
        <dbReference type="ARBA" id="ARBA00023002"/>
    </source>
</evidence>
<dbReference type="EMBL" id="QMIG01000015">
    <property type="protein sequence ID" value="RAW12481.1"/>
    <property type="molecule type" value="Genomic_DNA"/>
</dbReference>
<dbReference type="SUPFAM" id="SSF50129">
    <property type="entry name" value="GroES-like"/>
    <property type="match status" value="1"/>
</dbReference>
<dbReference type="InterPro" id="IPR011032">
    <property type="entry name" value="GroES-like_sf"/>
</dbReference>
<dbReference type="InterPro" id="IPR050129">
    <property type="entry name" value="Zn_alcohol_dh"/>
</dbReference>
<name>A0A329QKR7_9ACTN</name>
<dbReference type="InterPro" id="IPR013154">
    <property type="entry name" value="ADH-like_N"/>
</dbReference>
<evidence type="ECO:0000313" key="7">
    <source>
        <dbReference type="EMBL" id="RAW12481.1"/>
    </source>
</evidence>
<accession>A0A329QKR7</accession>
<feature type="domain" description="Alcohol dehydrogenase-like N-terminal" evidence="5">
    <location>
        <begin position="28"/>
        <end position="93"/>
    </location>
</feature>
<keyword evidence="8" id="KW-1185">Reference proteome</keyword>
<sequence length="325" mass="34062">MKAFQLSAPGQLRPVPAPVPDAGQLAGDDVLVRILAASVCGSDIPHFVHGARADSIASAGRDAPPPGFPLHEIVGEVVASADPDLAPGDRVVGWASGDDGLAELVVTGGAHLARCTPDTPPWQVIVAQPLACVLYAIDRLPAVRGTHVAVLGLGPIGLIFSHVLDSRGATRVTGVDPVDRSDVSGRFGVTEPVIATSTQWLQTLDPADRPGVVIEAVGHQVATLRDALGAVATSGTVYCFGIPQVDDYPVSVSTLVRENLTVIGGITYERRRYLERACHYLAEHPELARAVVTHVLPWSSAQRAFELASVPRSGRLKVVLTPDPG</sequence>
<dbReference type="OrthoDB" id="9797931at2"/>
<keyword evidence="2" id="KW-0479">Metal-binding</keyword>
<proteinExistence type="predicted"/>
<feature type="domain" description="Glucose dehydrogenase C-terminal" evidence="6">
    <location>
        <begin position="146"/>
        <end position="308"/>
    </location>
</feature>
<dbReference type="InterPro" id="IPR031640">
    <property type="entry name" value="Glu_dehyd_C"/>
</dbReference>
<evidence type="ECO:0000256" key="1">
    <source>
        <dbReference type="ARBA" id="ARBA00001947"/>
    </source>
</evidence>
<dbReference type="Proteomes" id="UP000250462">
    <property type="component" value="Unassembled WGS sequence"/>
</dbReference>
<dbReference type="GO" id="GO:0046872">
    <property type="term" value="F:metal ion binding"/>
    <property type="evidence" value="ECO:0007669"/>
    <property type="project" value="UniProtKB-KW"/>
</dbReference>
<gene>
    <name evidence="7" type="ORF">DPM12_13855</name>
</gene>
<evidence type="ECO:0000259" key="6">
    <source>
        <dbReference type="Pfam" id="PF16912"/>
    </source>
</evidence>
<dbReference type="Pfam" id="PF16912">
    <property type="entry name" value="Glu_dehyd_C"/>
    <property type="match status" value="1"/>
</dbReference>
<dbReference type="Pfam" id="PF08240">
    <property type="entry name" value="ADH_N"/>
    <property type="match status" value="1"/>
</dbReference>